<accession>A0A317XWX1</accession>
<dbReference type="CDD" id="cd14686">
    <property type="entry name" value="bZIP"/>
    <property type="match status" value="1"/>
</dbReference>
<feature type="compositionally biased region" description="Polar residues" evidence="1">
    <location>
        <begin position="248"/>
        <end position="264"/>
    </location>
</feature>
<protein>
    <recommendedName>
        <fullName evidence="4">BZIP domain-containing protein</fullName>
    </recommendedName>
</protein>
<name>A0A317XWX1_9BASI</name>
<evidence type="ECO:0000256" key="1">
    <source>
        <dbReference type="SAM" id="MobiDB-lite"/>
    </source>
</evidence>
<dbReference type="EMBL" id="KZ819188">
    <property type="protein sequence ID" value="PWZ02787.1"/>
    <property type="molecule type" value="Genomic_DNA"/>
</dbReference>
<evidence type="ECO:0008006" key="4">
    <source>
        <dbReference type="Google" id="ProtNLM"/>
    </source>
</evidence>
<keyword evidence="3" id="KW-1185">Reference proteome</keyword>
<dbReference type="InParanoid" id="A0A317XWX1"/>
<feature type="compositionally biased region" description="Low complexity" evidence="1">
    <location>
        <begin position="269"/>
        <end position="293"/>
    </location>
</feature>
<sequence length="434" mass="45828">MSTTNPAEPKQRTRNAQAQADLRARRKNYIKTLEDTVSSLESCVRQLRAQNDDLLSQVSSTNSASPPSSSASTSSADPNLVSKLRAENARLHQILADVGLAAAAATKLAKVGKDAAVGLPSVNSLPSPPASVAGALEEIHSTPPSWNRTKSITNKRRRVSQTRAFADDLGHMLTSTGPGHGLASVSTSAAPALWSETGHPTVHAPQAGPLASPEAALASDFDFDTDLSFLDAIPTVRRPRTPAAPPSDSISTSTMYSDNASPVTPTEFASGGASDLASSASAPALSAPIRSRSQQQLHSPSIPALCPTSAQMQMAAQFLPFAYADTQSATPMPPPPQIAQAWAAYAWNCWQTRLQSLPDRKLSASTSLSSTCSSASILCFSSPRSLSESRHSFTAHLELAILVDQSTSLTRLVLLNNRCQIPDLRRPAFKTAED</sequence>
<gene>
    <name evidence="2" type="ORF">BCV70DRAFT_214304</name>
</gene>
<reference evidence="2 3" key="1">
    <citation type="journal article" date="2018" name="Mol. Biol. Evol.">
        <title>Broad Genomic Sampling Reveals a Smut Pathogenic Ancestry of the Fungal Clade Ustilaginomycotina.</title>
        <authorList>
            <person name="Kijpornyongpan T."/>
            <person name="Mondo S.J."/>
            <person name="Barry K."/>
            <person name="Sandor L."/>
            <person name="Lee J."/>
            <person name="Lipzen A."/>
            <person name="Pangilinan J."/>
            <person name="LaButti K."/>
            <person name="Hainaut M."/>
            <person name="Henrissat B."/>
            <person name="Grigoriev I.V."/>
            <person name="Spatafora J.W."/>
            <person name="Aime M.C."/>
        </authorList>
    </citation>
    <scope>NUCLEOTIDE SEQUENCE [LARGE SCALE GENOMIC DNA]</scope>
    <source>
        <strain evidence="2 3">MCA 3645</strain>
    </source>
</reference>
<dbReference type="AlphaFoldDB" id="A0A317XWX1"/>
<evidence type="ECO:0000313" key="2">
    <source>
        <dbReference type="EMBL" id="PWZ02787.1"/>
    </source>
</evidence>
<proteinExistence type="predicted"/>
<organism evidence="2 3">
    <name type="scientific">Testicularia cyperi</name>
    <dbReference type="NCBI Taxonomy" id="1882483"/>
    <lineage>
        <taxon>Eukaryota</taxon>
        <taxon>Fungi</taxon>
        <taxon>Dikarya</taxon>
        <taxon>Basidiomycota</taxon>
        <taxon>Ustilaginomycotina</taxon>
        <taxon>Ustilaginomycetes</taxon>
        <taxon>Ustilaginales</taxon>
        <taxon>Anthracoideaceae</taxon>
        <taxon>Testicularia</taxon>
    </lineage>
</organism>
<dbReference type="SUPFAM" id="SSF57959">
    <property type="entry name" value="Leucine zipper domain"/>
    <property type="match status" value="1"/>
</dbReference>
<feature type="region of interest" description="Disordered" evidence="1">
    <location>
        <begin position="54"/>
        <end position="78"/>
    </location>
</feature>
<feature type="compositionally biased region" description="Low complexity" evidence="1">
    <location>
        <begin position="59"/>
        <end position="76"/>
    </location>
</feature>
<evidence type="ECO:0000313" key="3">
    <source>
        <dbReference type="Proteomes" id="UP000246740"/>
    </source>
</evidence>
<dbReference type="GO" id="GO:0003700">
    <property type="term" value="F:DNA-binding transcription factor activity"/>
    <property type="evidence" value="ECO:0007669"/>
    <property type="project" value="InterPro"/>
</dbReference>
<dbReference type="InterPro" id="IPR046347">
    <property type="entry name" value="bZIP_sf"/>
</dbReference>
<dbReference type="Proteomes" id="UP000246740">
    <property type="component" value="Unassembled WGS sequence"/>
</dbReference>
<feature type="region of interest" description="Disordered" evidence="1">
    <location>
        <begin position="1"/>
        <end position="23"/>
    </location>
</feature>
<feature type="region of interest" description="Disordered" evidence="1">
    <location>
        <begin position="237"/>
        <end position="304"/>
    </location>
</feature>
<dbReference type="OrthoDB" id="2285533at2759"/>
<dbReference type="Gene3D" id="1.20.5.170">
    <property type="match status" value="1"/>
</dbReference>